<evidence type="ECO:0000256" key="3">
    <source>
        <dbReference type="ARBA" id="ARBA00022692"/>
    </source>
</evidence>
<dbReference type="EMBL" id="WHWC01000003">
    <property type="protein sequence ID" value="KAG8386521.1"/>
    <property type="molecule type" value="Genomic_DNA"/>
</dbReference>
<evidence type="ECO:0000256" key="4">
    <source>
        <dbReference type="ARBA" id="ARBA00022968"/>
    </source>
</evidence>
<comment type="caution">
    <text evidence="10">The sequence shown here is derived from an EMBL/GenBank/DDBJ whole genome shotgun (WGS) entry which is preliminary data.</text>
</comment>
<protein>
    <recommendedName>
        <fullName evidence="12">Trichome birefringence-like N-terminal domain-containing protein</fullName>
    </recommendedName>
</protein>
<evidence type="ECO:0000313" key="10">
    <source>
        <dbReference type="EMBL" id="KAG8386521.1"/>
    </source>
</evidence>
<comment type="similarity">
    <text evidence="2">Belongs to the PC-esterase family. TBL subfamily.</text>
</comment>
<keyword evidence="3 7" id="KW-0812">Transmembrane</keyword>
<dbReference type="Pfam" id="PF14416">
    <property type="entry name" value="PMR5N"/>
    <property type="match status" value="1"/>
</dbReference>
<organism evidence="10 11">
    <name type="scientific">Buddleja alternifolia</name>
    <dbReference type="NCBI Taxonomy" id="168488"/>
    <lineage>
        <taxon>Eukaryota</taxon>
        <taxon>Viridiplantae</taxon>
        <taxon>Streptophyta</taxon>
        <taxon>Embryophyta</taxon>
        <taxon>Tracheophyta</taxon>
        <taxon>Spermatophyta</taxon>
        <taxon>Magnoliopsida</taxon>
        <taxon>eudicotyledons</taxon>
        <taxon>Gunneridae</taxon>
        <taxon>Pentapetalae</taxon>
        <taxon>asterids</taxon>
        <taxon>lamiids</taxon>
        <taxon>Lamiales</taxon>
        <taxon>Scrophulariaceae</taxon>
        <taxon>Buddlejeae</taxon>
        <taxon>Buddleja</taxon>
    </lineage>
</organism>
<evidence type="ECO:0000256" key="5">
    <source>
        <dbReference type="ARBA" id="ARBA00022989"/>
    </source>
</evidence>
<accession>A0AAV6Y0X8</accession>
<dbReference type="Proteomes" id="UP000826271">
    <property type="component" value="Unassembled WGS sequence"/>
</dbReference>
<evidence type="ECO:0000313" key="11">
    <source>
        <dbReference type="Proteomes" id="UP000826271"/>
    </source>
</evidence>
<gene>
    <name evidence="10" type="ORF">BUALT_Bualt03G0157100</name>
</gene>
<keyword evidence="11" id="KW-1185">Reference proteome</keyword>
<dbReference type="GO" id="GO:0005794">
    <property type="term" value="C:Golgi apparatus"/>
    <property type="evidence" value="ECO:0007669"/>
    <property type="project" value="TreeGrafter"/>
</dbReference>
<comment type="subcellular location">
    <subcellularLocation>
        <location evidence="1">Membrane</location>
        <topology evidence="1">Single-pass membrane protein</topology>
    </subcellularLocation>
</comment>
<keyword evidence="6 7" id="KW-0472">Membrane</keyword>
<dbReference type="PANTHER" id="PTHR32285">
    <property type="entry name" value="PROTEIN TRICHOME BIREFRINGENCE-LIKE 9-RELATED"/>
    <property type="match status" value="1"/>
</dbReference>
<feature type="domain" description="Trichome birefringence-like N-terminal" evidence="9">
    <location>
        <begin position="69"/>
        <end position="122"/>
    </location>
</feature>
<keyword evidence="4" id="KW-0735">Signal-anchor</keyword>
<evidence type="ECO:0000256" key="6">
    <source>
        <dbReference type="ARBA" id="ARBA00023136"/>
    </source>
</evidence>
<evidence type="ECO:0000256" key="2">
    <source>
        <dbReference type="ARBA" id="ARBA00007727"/>
    </source>
</evidence>
<dbReference type="AlphaFoldDB" id="A0AAV6Y0X8"/>
<dbReference type="PANTHER" id="PTHR32285:SF239">
    <property type="entry name" value="PROTEIN TRICHOME BIREFRINGENCE-LIKE 34"/>
    <property type="match status" value="1"/>
</dbReference>
<dbReference type="InterPro" id="IPR026057">
    <property type="entry name" value="TBL_C"/>
</dbReference>
<dbReference type="GO" id="GO:0016413">
    <property type="term" value="F:O-acetyltransferase activity"/>
    <property type="evidence" value="ECO:0007669"/>
    <property type="project" value="InterPro"/>
</dbReference>
<evidence type="ECO:0000256" key="1">
    <source>
        <dbReference type="ARBA" id="ARBA00004167"/>
    </source>
</evidence>
<name>A0AAV6Y0X8_9LAMI</name>
<dbReference type="InterPro" id="IPR029962">
    <property type="entry name" value="TBL"/>
</dbReference>
<sequence length="417" mass="49312">MTIMDKKTGGVGKLWKIKFKFHIEVVVLFLLAFLLAFLYVRFDINAYVTEDRQNDVVKDHEVILSNDGGCNLFSGRWVYDNISYPLYKEGECSFMQDEFACQEYGRKDIKYQHWRWQPHHCNLPRFNGTELLEKIRGKKVIFVGDSLNRNAMISMLCLLESSLPPSSSKSLNETDNFLFFEANEYNATIGFYWSPFLVESNGDHPHIHRPQNRVIRIKAIEKHARHWNDADILIFDSFVWWLEPKMTLLWGSSFESSDGVYKEVEMKPHIHEMALDTWSDWLEFNINRTKTKLFFMSLSPIHVVGENWDLEQNCYNQTEPILDWSYWGFSTDSKMMRIVESAIRKLGTRGIKVEYMNITQMSDYRRDGHPSIYKKFYHTITEEQLKDPRSYSDCIHWCLPGVPDVWNQIIYAYIMKS</sequence>
<evidence type="ECO:0000256" key="7">
    <source>
        <dbReference type="SAM" id="Phobius"/>
    </source>
</evidence>
<keyword evidence="5 7" id="KW-1133">Transmembrane helix</keyword>
<reference evidence="10" key="1">
    <citation type="submission" date="2019-10" db="EMBL/GenBank/DDBJ databases">
        <authorList>
            <person name="Zhang R."/>
            <person name="Pan Y."/>
            <person name="Wang J."/>
            <person name="Ma R."/>
            <person name="Yu S."/>
        </authorList>
    </citation>
    <scope>NUCLEOTIDE SEQUENCE</scope>
    <source>
        <strain evidence="10">LA-IB0</strain>
        <tissue evidence="10">Leaf</tissue>
    </source>
</reference>
<evidence type="ECO:0000259" key="8">
    <source>
        <dbReference type="Pfam" id="PF13839"/>
    </source>
</evidence>
<evidence type="ECO:0008006" key="12">
    <source>
        <dbReference type="Google" id="ProtNLM"/>
    </source>
</evidence>
<feature type="transmembrane region" description="Helical" evidence="7">
    <location>
        <begin position="21"/>
        <end position="40"/>
    </location>
</feature>
<proteinExistence type="inferred from homology"/>
<dbReference type="GO" id="GO:0016020">
    <property type="term" value="C:membrane"/>
    <property type="evidence" value="ECO:0007669"/>
    <property type="project" value="UniProtKB-SubCell"/>
</dbReference>
<dbReference type="Pfam" id="PF13839">
    <property type="entry name" value="PC-Esterase"/>
    <property type="match status" value="1"/>
</dbReference>
<feature type="domain" description="Trichome birefringence-like C-terminal" evidence="8">
    <location>
        <begin position="123"/>
        <end position="412"/>
    </location>
</feature>
<dbReference type="InterPro" id="IPR025846">
    <property type="entry name" value="TBL_N"/>
</dbReference>
<evidence type="ECO:0000259" key="9">
    <source>
        <dbReference type="Pfam" id="PF14416"/>
    </source>
</evidence>